<keyword evidence="3" id="KW-1185">Reference proteome</keyword>
<dbReference type="EMBL" id="JAANIU010020803">
    <property type="protein sequence ID" value="KAG1523532.1"/>
    <property type="molecule type" value="Genomic_DNA"/>
</dbReference>
<evidence type="ECO:0000313" key="2">
    <source>
        <dbReference type="EMBL" id="KAG1523532.1"/>
    </source>
</evidence>
<name>A0A9P7BYH3_9FUNG</name>
<feature type="region of interest" description="Disordered" evidence="1">
    <location>
        <begin position="44"/>
        <end position="71"/>
    </location>
</feature>
<comment type="caution">
    <text evidence="2">The sequence shown here is derived from an EMBL/GenBank/DDBJ whole genome shotgun (WGS) entry which is preliminary data.</text>
</comment>
<organism evidence="2 3">
    <name type="scientific">Rhizopus delemar</name>
    <dbReference type="NCBI Taxonomy" id="936053"/>
    <lineage>
        <taxon>Eukaryota</taxon>
        <taxon>Fungi</taxon>
        <taxon>Fungi incertae sedis</taxon>
        <taxon>Mucoromycota</taxon>
        <taxon>Mucoromycotina</taxon>
        <taxon>Mucoromycetes</taxon>
        <taxon>Mucorales</taxon>
        <taxon>Mucorineae</taxon>
        <taxon>Rhizopodaceae</taxon>
        <taxon>Rhizopus</taxon>
    </lineage>
</organism>
<protein>
    <submittedName>
        <fullName evidence="2">Uncharacterized protein</fullName>
    </submittedName>
</protein>
<accession>A0A9P7BYH3</accession>
<evidence type="ECO:0000313" key="3">
    <source>
        <dbReference type="Proteomes" id="UP000740926"/>
    </source>
</evidence>
<dbReference type="Proteomes" id="UP000740926">
    <property type="component" value="Unassembled WGS sequence"/>
</dbReference>
<evidence type="ECO:0000256" key="1">
    <source>
        <dbReference type="SAM" id="MobiDB-lite"/>
    </source>
</evidence>
<reference evidence="2 3" key="1">
    <citation type="journal article" date="2020" name="Microb. Genom.">
        <title>Genetic diversity of clinical and environmental Mucorales isolates obtained from an investigation of mucormycosis cases among solid organ transplant recipients.</title>
        <authorList>
            <person name="Nguyen M.H."/>
            <person name="Kaul D."/>
            <person name="Muto C."/>
            <person name="Cheng S.J."/>
            <person name="Richter R.A."/>
            <person name="Bruno V.M."/>
            <person name="Liu G."/>
            <person name="Beyhan S."/>
            <person name="Sundermann A.J."/>
            <person name="Mounaud S."/>
            <person name="Pasculle A.W."/>
            <person name="Nierman W.C."/>
            <person name="Driscoll E."/>
            <person name="Cumbie R."/>
            <person name="Clancy C.J."/>
            <person name="Dupont C.L."/>
        </authorList>
    </citation>
    <scope>NUCLEOTIDE SEQUENCE [LARGE SCALE GENOMIC DNA]</scope>
    <source>
        <strain evidence="2 3">GL24</strain>
    </source>
</reference>
<proteinExistence type="predicted"/>
<dbReference type="AlphaFoldDB" id="A0A9P7BYH3"/>
<gene>
    <name evidence="2" type="ORF">G6F50_018600</name>
</gene>
<sequence>MLGQTIQGGVKFLVRHALPDQAPLFGLLGAELVAQHRQAHGARAADQARQCEGAARVRNQPQAAERLDEVG</sequence>